<organism evidence="1 2">
    <name type="scientific">Kangiella marina</name>
    <dbReference type="NCBI Taxonomy" id="1079178"/>
    <lineage>
        <taxon>Bacteria</taxon>
        <taxon>Pseudomonadati</taxon>
        <taxon>Pseudomonadota</taxon>
        <taxon>Gammaproteobacteria</taxon>
        <taxon>Kangiellales</taxon>
        <taxon>Kangiellaceae</taxon>
        <taxon>Kangiella</taxon>
    </lineage>
</organism>
<reference evidence="2" key="1">
    <citation type="journal article" date="2019" name="Int. J. Syst. Evol. Microbiol.">
        <title>The Global Catalogue of Microorganisms (GCM) 10K type strain sequencing project: providing services to taxonomists for standard genome sequencing and annotation.</title>
        <authorList>
            <consortium name="The Broad Institute Genomics Platform"/>
            <consortium name="The Broad Institute Genome Sequencing Center for Infectious Disease"/>
            <person name="Wu L."/>
            <person name="Ma J."/>
        </authorList>
    </citation>
    <scope>NUCLEOTIDE SEQUENCE [LARGE SCALE GENOMIC DNA]</scope>
    <source>
        <strain evidence="2">JCM 17728</strain>
    </source>
</reference>
<protein>
    <submittedName>
        <fullName evidence="1">Phosphohistidine phosphatase SixA</fullName>
    </submittedName>
</protein>
<dbReference type="Proteomes" id="UP001501011">
    <property type="component" value="Unassembled WGS sequence"/>
</dbReference>
<dbReference type="Gene3D" id="3.40.50.1240">
    <property type="entry name" value="Phosphoglycerate mutase-like"/>
    <property type="match status" value="1"/>
</dbReference>
<keyword evidence="2" id="KW-1185">Reference proteome</keyword>
<accession>A0ABP8IDM5</accession>
<dbReference type="EMBL" id="BAABFV010000001">
    <property type="protein sequence ID" value="GAA4356411.1"/>
    <property type="molecule type" value="Genomic_DNA"/>
</dbReference>
<evidence type="ECO:0000313" key="2">
    <source>
        <dbReference type="Proteomes" id="UP001501011"/>
    </source>
</evidence>
<name>A0ABP8IDM5_9GAMM</name>
<gene>
    <name evidence="1" type="primary">sixA</name>
    <name evidence="1" type="ORF">GCM10023151_04310</name>
</gene>
<comment type="caution">
    <text evidence="1">The sequence shown here is derived from an EMBL/GenBank/DDBJ whole genome shotgun (WGS) entry which is preliminary data.</text>
</comment>
<dbReference type="CDD" id="cd07040">
    <property type="entry name" value="HP"/>
    <property type="match status" value="1"/>
</dbReference>
<dbReference type="SUPFAM" id="SSF53254">
    <property type="entry name" value="Phosphoglycerate mutase-like"/>
    <property type="match status" value="1"/>
</dbReference>
<evidence type="ECO:0000313" key="1">
    <source>
        <dbReference type="EMBL" id="GAA4356411.1"/>
    </source>
</evidence>
<proteinExistence type="predicted"/>
<dbReference type="InterPro" id="IPR029033">
    <property type="entry name" value="His_PPase_superfam"/>
</dbReference>
<sequence>MMRHIAIMRHGDAPYINGERQISEHGHQQVQHMVRWYAQHLAEQNVQLETLLVSPTLRAQQTADTFEKTFKDLVDYDWTRQTESLLTSESDPAMTIPFVEEATQGTTVLISHMPLVSHLWCGWLPGQSQYFPTAAIGSLGLTTDGSASSARKLAFSSPE</sequence>